<dbReference type="InterPro" id="IPR050090">
    <property type="entry name" value="Tyrosine_recombinase_XerCD"/>
</dbReference>
<dbReference type="STRING" id="1263868.RESH_00956"/>
<evidence type="ECO:0000259" key="7">
    <source>
        <dbReference type="PROSITE" id="PS51900"/>
    </source>
</evidence>
<dbReference type="PANTHER" id="PTHR30349:SF41">
    <property type="entry name" value="INTEGRASE_RECOMBINASE PROTEIN MJ0367-RELATED"/>
    <property type="match status" value="1"/>
</dbReference>
<comment type="caution">
    <text evidence="8">The sequence shown here is derived from an EMBL/GenBank/DDBJ whole genome shotgun (WGS) entry which is preliminary data.</text>
</comment>
<dbReference type="GO" id="GO:0015074">
    <property type="term" value="P:DNA integration"/>
    <property type="evidence" value="ECO:0007669"/>
    <property type="project" value="UniProtKB-KW"/>
</dbReference>
<dbReference type="Gene3D" id="1.10.150.130">
    <property type="match status" value="1"/>
</dbReference>
<keyword evidence="2" id="KW-0229">DNA integration</keyword>
<dbReference type="InterPro" id="IPR002104">
    <property type="entry name" value="Integrase_catalytic"/>
</dbReference>
<evidence type="ECO:0000256" key="1">
    <source>
        <dbReference type="ARBA" id="ARBA00008857"/>
    </source>
</evidence>
<sequence>MGAAITKSWKPIPAGAVVTDGVAVWNDRTGCQRSGIVSGDQVQTLFATITTGRGQSQSLPLDHTGGWTLTADRNYMASYTDASGARIRKSTKTTDKATAQRIANKWESDARLRETGVIDELAEKLAMHAARPIEEHIAAFIQFRASKGGTEKHRARTKRHIEEFREAGGWRRITEIDADAVTKHVGEMMSRNAAARTIQSKLQSIKSFTKWLADHHRLHINPLSMVRKPDPNADRRHERRMLLPDEWQWIVTALNQQPFDRNSMSASERILLYQTAIQTGLRATELAELPRNKLILLRGTPHVLCGSAGTKNRKPARQFLDFNLANQLKDHVATKHPTASVFGIGSKEELSRGLQIDLAAARKLWLRSFSDEQERIEADASDFLQRTNHEGAHLVFHSLRHTCGAWLAMSGAHVKTVQTIMRHGSITLTMDRYGHLFPGEAEGAAARIAAMLCKPGQHPHLPASD</sequence>
<dbReference type="InterPro" id="IPR013762">
    <property type="entry name" value="Integrase-like_cat_sf"/>
</dbReference>
<evidence type="ECO:0000256" key="5">
    <source>
        <dbReference type="PROSITE-ProRule" id="PRU01248"/>
    </source>
</evidence>
<dbReference type="Gene3D" id="1.10.443.10">
    <property type="entry name" value="Intergrase catalytic core"/>
    <property type="match status" value="1"/>
</dbReference>
<dbReference type="PROSITE" id="PS51898">
    <property type="entry name" value="TYR_RECOMBINASE"/>
    <property type="match status" value="1"/>
</dbReference>
<evidence type="ECO:0000259" key="6">
    <source>
        <dbReference type="PROSITE" id="PS51898"/>
    </source>
</evidence>
<dbReference type="PANTHER" id="PTHR30349">
    <property type="entry name" value="PHAGE INTEGRASE-RELATED"/>
    <property type="match status" value="1"/>
</dbReference>
<keyword evidence="4" id="KW-0233">DNA recombination</keyword>
<name>M5SAG3_9BACT</name>
<feature type="domain" description="Core-binding (CB)" evidence="7">
    <location>
        <begin position="131"/>
        <end position="213"/>
    </location>
</feature>
<feature type="domain" description="Tyr recombinase" evidence="6">
    <location>
        <begin position="237"/>
        <end position="446"/>
    </location>
</feature>
<evidence type="ECO:0000313" key="9">
    <source>
        <dbReference type="Proteomes" id="UP000011996"/>
    </source>
</evidence>
<accession>M5SAG3</accession>
<comment type="similarity">
    <text evidence="1">Belongs to the 'phage' integrase family.</text>
</comment>
<dbReference type="GO" id="GO:0006310">
    <property type="term" value="P:DNA recombination"/>
    <property type="evidence" value="ECO:0007669"/>
    <property type="project" value="UniProtKB-KW"/>
</dbReference>
<dbReference type="InterPro" id="IPR010998">
    <property type="entry name" value="Integrase_recombinase_N"/>
</dbReference>
<evidence type="ECO:0000313" key="8">
    <source>
        <dbReference type="EMBL" id="EMI28481.1"/>
    </source>
</evidence>
<gene>
    <name evidence="8" type="ORF">RESH_00956</name>
</gene>
<dbReference type="PROSITE" id="PS51900">
    <property type="entry name" value="CB"/>
    <property type="match status" value="1"/>
</dbReference>
<evidence type="ECO:0000256" key="2">
    <source>
        <dbReference type="ARBA" id="ARBA00022908"/>
    </source>
</evidence>
<dbReference type="EMBL" id="ANOF01000034">
    <property type="protein sequence ID" value="EMI28481.1"/>
    <property type="molecule type" value="Genomic_DNA"/>
</dbReference>
<dbReference type="InterPro" id="IPR044068">
    <property type="entry name" value="CB"/>
</dbReference>
<evidence type="ECO:0000256" key="4">
    <source>
        <dbReference type="ARBA" id="ARBA00023172"/>
    </source>
</evidence>
<reference evidence="8 9" key="1">
    <citation type="journal article" date="2013" name="Mar. Genomics">
        <title>Expression of sulfatases in Rhodopirellula baltica and the diversity of sulfatases in the genus Rhodopirellula.</title>
        <authorList>
            <person name="Wegner C.E."/>
            <person name="Richter-Heitmann T."/>
            <person name="Klindworth A."/>
            <person name="Klockow C."/>
            <person name="Richter M."/>
            <person name="Achstetter T."/>
            <person name="Glockner F.O."/>
            <person name="Harder J."/>
        </authorList>
    </citation>
    <scope>NUCLEOTIDE SEQUENCE [LARGE SCALE GENOMIC DNA]</scope>
    <source>
        <strain evidence="8 9">SH398</strain>
    </source>
</reference>
<dbReference type="PATRIC" id="fig|1263868.3.peg.1036"/>
<dbReference type="Pfam" id="PF00589">
    <property type="entry name" value="Phage_integrase"/>
    <property type="match status" value="1"/>
</dbReference>
<dbReference type="SUPFAM" id="SSF56349">
    <property type="entry name" value="DNA breaking-rejoining enzymes"/>
    <property type="match status" value="1"/>
</dbReference>
<dbReference type="AlphaFoldDB" id="M5SAG3"/>
<protein>
    <submittedName>
        <fullName evidence="8">Integrase-recombinase protein</fullName>
    </submittedName>
</protein>
<dbReference type="Proteomes" id="UP000011996">
    <property type="component" value="Unassembled WGS sequence"/>
</dbReference>
<evidence type="ECO:0000256" key="3">
    <source>
        <dbReference type="ARBA" id="ARBA00023125"/>
    </source>
</evidence>
<dbReference type="CDD" id="cd00397">
    <property type="entry name" value="DNA_BRE_C"/>
    <property type="match status" value="1"/>
</dbReference>
<organism evidence="8 9">
    <name type="scientific">Rhodopirellula europaea SH398</name>
    <dbReference type="NCBI Taxonomy" id="1263868"/>
    <lineage>
        <taxon>Bacteria</taxon>
        <taxon>Pseudomonadati</taxon>
        <taxon>Planctomycetota</taxon>
        <taxon>Planctomycetia</taxon>
        <taxon>Pirellulales</taxon>
        <taxon>Pirellulaceae</taxon>
        <taxon>Rhodopirellula</taxon>
    </lineage>
</organism>
<dbReference type="GO" id="GO:0003677">
    <property type="term" value="F:DNA binding"/>
    <property type="evidence" value="ECO:0007669"/>
    <property type="project" value="UniProtKB-UniRule"/>
</dbReference>
<keyword evidence="3 5" id="KW-0238">DNA-binding</keyword>
<dbReference type="InterPro" id="IPR011010">
    <property type="entry name" value="DNA_brk_join_enz"/>
</dbReference>
<proteinExistence type="inferred from homology"/>